<dbReference type="AlphaFoldDB" id="A0A1A7C3Z3"/>
<protein>
    <submittedName>
        <fullName evidence="2">ElaA protein</fullName>
    </submittedName>
</protein>
<dbReference type="Pfam" id="PF13673">
    <property type="entry name" value="Acetyltransf_10"/>
    <property type="match status" value="1"/>
</dbReference>
<dbReference type="RefSeq" id="WP_065307800.1">
    <property type="nucleotide sequence ID" value="NZ_LOCQ01000053.1"/>
</dbReference>
<dbReference type="OrthoDB" id="9796171at2"/>
<dbReference type="Proteomes" id="UP000092713">
    <property type="component" value="Unassembled WGS sequence"/>
</dbReference>
<proteinExistence type="predicted"/>
<reference evidence="2 3" key="1">
    <citation type="submission" date="2016-04" db="EMBL/GenBank/DDBJ databases">
        <title>Draft genome sequence of Janthinobacterium psychrotolerans sp. nov., isolated from freshwater sediments in Denmark.</title>
        <authorList>
            <person name="Gong X."/>
            <person name="Skrivergaard S."/>
            <person name="Korsgaard B.S."/>
            <person name="Schreiber L."/>
            <person name="Marshall I.P."/>
            <person name="Finster K."/>
            <person name="Schramm A."/>
        </authorList>
    </citation>
    <scope>NUCLEOTIDE SEQUENCE [LARGE SCALE GENOMIC DNA]</scope>
    <source>
        <strain evidence="2 3">S3-2</strain>
    </source>
</reference>
<comment type="caution">
    <text evidence="2">The sequence shown here is derived from an EMBL/GenBank/DDBJ whole genome shotgun (WGS) entry which is preliminary data.</text>
</comment>
<evidence type="ECO:0000313" key="3">
    <source>
        <dbReference type="Proteomes" id="UP000092713"/>
    </source>
</evidence>
<evidence type="ECO:0000313" key="2">
    <source>
        <dbReference type="EMBL" id="OBV39450.1"/>
    </source>
</evidence>
<name>A0A1A7C3Z3_9BURK</name>
<dbReference type="GO" id="GO:0016747">
    <property type="term" value="F:acyltransferase activity, transferring groups other than amino-acyl groups"/>
    <property type="evidence" value="ECO:0007669"/>
    <property type="project" value="InterPro"/>
</dbReference>
<feature type="domain" description="N-acetyltransferase" evidence="1">
    <location>
        <begin position="7"/>
        <end position="157"/>
    </location>
</feature>
<dbReference type="PROSITE" id="PS51186">
    <property type="entry name" value="GNAT"/>
    <property type="match status" value="1"/>
</dbReference>
<accession>A0A1A7C3Z3</accession>
<sequence length="157" mass="17479">MITWQWQTFDELGPHGLYAVLALRQRVFVLEQQCLYQDLDGHDQAAMHLLGWHEGDGDGQRQLAAYLRVLAPGAKYGEMSLGRVLTAPEARTTGAGKQLLAEGIARAVRLHAGHAIRIGAQQYLERFYQSFGFVTVSAPYDEDGIEHIDMLRAAQTV</sequence>
<dbReference type="Gene3D" id="3.40.630.30">
    <property type="match status" value="1"/>
</dbReference>
<dbReference type="InterPro" id="IPR016181">
    <property type="entry name" value="Acyl_CoA_acyltransferase"/>
</dbReference>
<gene>
    <name evidence="2" type="ORF">ASR47_101039</name>
</gene>
<dbReference type="EMBL" id="LOCQ01000053">
    <property type="protein sequence ID" value="OBV39450.1"/>
    <property type="molecule type" value="Genomic_DNA"/>
</dbReference>
<evidence type="ECO:0000259" key="1">
    <source>
        <dbReference type="PROSITE" id="PS51186"/>
    </source>
</evidence>
<keyword evidence="3" id="KW-1185">Reference proteome</keyword>
<dbReference type="STRING" id="1747903.ASR47_101039"/>
<organism evidence="2 3">
    <name type="scientific">Janthinobacterium psychrotolerans</name>
    <dbReference type="NCBI Taxonomy" id="1747903"/>
    <lineage>
        <taxon>Bacteria</taxon>
        <taxon>Pseudomonadati</taxon>
        <taxon>Pseudomonadota</taxon>
        <taxon>Betaproteobacteria</taxon>
        <taxon>Burkholderiales</taxon>
        <taxon>Oxalobacteraceae</taxon>
        <taxon>Janthinobacterium</taxon>
    </lineage>
</organism>
<dbReference type="SUPFAM" id="SSF55729">
    <property type="entry name" value="Acyl-CoA N-acyltransferases (Nat)"/>
    <property type="match status" value="1"/>
</dbReference>
<dbReference type="InterPro" id="IPR000182">
    <property type="entry name" value="GNAT_dom"/>
</dbReference>
<dbReference type="PATRIC" id="fig|1747903.4.peg.3049"/>